<dbReference type="Gene3D" id="3.30.70.940">
    <property type="entry name" value="NusG, N-terminal domain"/>
    <property type="match status" value="1"/>
</dbReference>
<evidence type="ECO:0000256" key="1">
    <source>
        <dbReference type="NCBIfam" id="TIGR01956"/>
    </source>
</evidence>
<dbReference type="EMBL" id="CP003731">
    <property type="protein sequence ID" value="AFO51589.1"/>
    <property type="molecule type" value="Genomic_DNA"/>
</dbReference>
<keyword evidence="3" id="KW-1185">Reference proteome</keyword>
<dbReference type="InterPro" id="IPR010216">
    <property type="entry name" value="Transcrpt_antiterm_NusG_myco"/>
</dbReference>
<dbReference type="InterPro" id="IPR036735">
    <property type="entry name" value="NGN_dom_sf"/>
</dbReference>
<dbReference type="GO" id="GO:0006355">
    <property type="term" value="P:regulation of DNA-templated transcription"/>
    <property type="evidence" value="ECO:0007669"/>
    <property type="project" value="InterPro"/>
</dbReference>
<protein>
    <recommendedName>
        <fullName evidence="1">Transcription termination/antitermination protein NusG</fullName>
    </recommendedName>
</protein>
<dbReference type="HOGENOM" id="CLU_933262_0_0_14"/>
<dbReference type="AlphaFoldDB" id="I7CIB5"/>
<sequence>MNLFINRSGETELEDDFLDDEKFGPSKDAPRALQWYTARTFSSNEDRLIETLWDKIRQCKLESEIKDILSIKEMVVHEGEEITHDSGELPKTEFRNSKSSMWVQLKNGNFKRLRLKVRRPFKCFIFIQMYGDFELFDIIQRWQLGLNFLGFPCPNIVSDAEIEKMKGIVSEEAPSLEEYVKDKDYKVVTGAVNQYISLTATSDYDESEIDDAIELREERHEETTIAEFDSFEPTDAESLKDRKDINIDKLKVNDFVYLSDMGAKGVVHDIDLKNKLITVNINLFGRNQIIKCSPEQLKEF</sequence>
<dbReference type="KEGG" id="mhl:MHLP_00045"/>
<reference evidence="3" key="2">
    <citation type="submission" date="2012-07" db="EMBL/GenBank/DDBJ databases">
        <title>Complete genome sequence of 'Candidatus Mycoplasma haemolamae'.</title>
        <authorList>
            <person name="Guimaraes A.M.S."/>
            <person name="Toth B."/>
            <person name="Santos A.P."/>
            <person name="Nascimento N.C."/>
            <person name="Sojka J.E."/>
            <person name="Messick J.B."/>
        </authorList>
    </citation>
    <scope>NUCLEOTIDE SEQUENCE [LARGE SCALE GENOMIC DNA]</scope>
    <source>
        <strain evidence="3">Purdue</strain>
    </source>
</reference>
<accession>I7CIB5</accession>
<proteinExistence type="predicted"/>
<gene>
    <name evidence="2" type="ordered locus">MHLP_00045</name>
</gene>
<evidence type="ECO:0000313" key="3">
    <source>
        <dbReference type="Proteomes" id="UP000006502"/>
    </source>
</evidence>
<dbReference type="OrthoDB" id="395726at2"/>
<dbReference type="GO" id="GO:0006354">
    <property type="term" value="P:DNA-templated transcription elongation"/>
    <property type="evidence" value="ECO:0007669"/>
    <property type="project" value="InterPro"/>
</dbReference>
<dbReference type="SUPFAM" id="SSF82679">
    <property type="entry name" value="N-utilization substance G protein NusG, N-terminal domain"/>
    <property type="match status" value="1"/>
</dbReference>
<dbReference type="NCBIfam" id="TIGR01956">
    <property type="entry name" value="NusG_myco"/>
    <property type="match status" value="1"/>
</dbReference>
<evidence type="ECO:0000313" key="2">
    <source>
        <dbReference type="EMBL" id="AFO51589.1"/>
    </source>
</evidence>
<dbReference type="PATRIC" id="fig|1212765.3.peg.9"/>
<dbReference type="STRING" id="1212765.MHLP_00045"/>
<organism evidence="2 3">
    <name type="scientific">Mycoplasma haematolamae (strain Purdue)</name>
    <dbReference type="NCBI Taxonomy" id="1212765"/>
    <lineage>
        <taxon>Bacteria</taxon>
        <taxon>Bacillati</taxon>
        <taxon>Mycoplasmatota</taxon>
        <taxon>Mollicutes</taxon>
        <taxon>Mycoplasmataceae</taxon>
        <taxon>Mycoplasma</taxon>
    </lineage>
</organism>
<name>I7CIB5_MYCHA</name>
<dbReference type="Proteomes" id="UP000006502">
    <property type="component" value="Chromosome"/>
</dbReference>
<reference evidence="2 3" key="1">
    <citation type="journal article" date="2012" name="J. Bacteriol.">
        <title>Genome Sequence of "Candidatus Mycoplasma haemolamae" Strain Purdue, a Red Blood Cell Pathogen of Alpacas (Vicugna pacos) and Llamas (Lama glama).</title>
        <authorList>
            <person name="Guimaraes A.M."/>
            <person name="Toth B."/>
            <person name="Santos A.P."/>
            <person name="do Nascimento N.C."/>
            <person name="Kritchevsky J.E."/>
            <person name="Messick J.B."/>
        </authorList>
    </citation>
    <scope>NUCLEOTIDE SEQUENCE [LARGE SCALE GENOMIC DNA]</scope>
    <source>
        <strain evidence="2 3">Purdue</strain>
    </source>
</reference>